<keyword evidence="1" id="KW-0677">Repeat</keyword>
<gene>
    <name evidence="3" type="ORF">CSX02_13245</name>
</gene>
<dbReference type="PROSITE" id="PS51372">
    <property type="entry name" value="PRD_2"/>
    <property type="match status" value="1"/>
</dbReference>
<name>A0A2G3DZ15_9FIRM</name>
<accession>A0A2G3DZ15</accession>
<dbReference type="InterPro" id="IPR013196">
    <property type="entry name" value="HTH_11"/>
</dbReference>
<comment type="caution">
    <text evidence="3">The sequence shown here is derived from an EMBL/GenBank/DDBJ whole genome shotgun (WGS) entry which is preliminary data.</text>
</comment>
<dbReference type="InterPro" id="IPR036390">
    <property type="entry name" value="WH_DNA-bd_sf"/>
</dbReference>
<proteinExistence type="predicted"/>
<protein>
    <recommendedName>
        <fullName evidence="2">PRD domain-containing protein</fullName>
    </recommendedName>
</protein>
<dbReference type="InterPro" id="IPR036388">
    <property type="entry name" value="WH-like_DNA-bd_sf"/>
</dbReference>
<evidence type="ECO:0000256" key="1">
    <source>
        <dbReference type="ARBA" id="ARBA00022737"/>
    </source>
</evidence>
<evidence type="ECO:0000313" key="3">
    <source>
        <dbReference type="EMBL" id="PHU36244.1"/>
    </source>
</evidence>
<sequence>MINVNLTSRQKQILWLLNARQTVYSGKELSSAMGISDRTLRTDITQINRQLESYGIKIEAVHSKGYLLSVQNPKNLLELFATMENYQTKEDRILSLILRLLAKVGWQNLGELEDEIHVSHATMEKDIKSIRHRYSQQYPYLKIERKGNQIRIEDDEKKKRSILIRTYVENWDYDSKEGIILLKDDFKSGQLAKIQELLNEQLTQTDTYLDDYAFVYLTMTVVVMYLRNRNGFTIEDMSEPVESVVPAPASFLQAQLGAARITEPTGEIDASMQILLQEMERIWEIQFSKSEYRYLSEIKQQLVFLCEKNTQRDFIFLSRTDETSRAIVDELREALNAQYGIDFSEDDMLYVGLTRHVQGIRTGMMTPPRPNRVLGEELRKKYPFLGEMVHFMRRFLEERCEMSLGSQEENYLLPPMILAESALYQKRRGSGIPTAVISHFNDSTTMCLMNQLKQHYGAILDLYGPFTLHERNLIDQKNASLIVSTVRADALYQAFRVPVLKVSPLLDASDQIGIDLYLYSLKNRYLYQAPLLPMAEYFPNSLCYRLTNKNNILPLLAEIKERLEKETGYPCPSKINMESDYFCVLTNGFLFYYQINNRLAQSVVSLVDLGKETSCRYARNIRTVMYMQMPQSMRPTLGWFYYIAMELAQYPEELKAVFSGKSLEDLTINISRNITENFR</sequence>
<evidence type="ECO:0000259" key="2">
    <source>
        <dbReference type="PROSITE" id="PS51372"/>
    </source>
</evidence>
<dbReference type="Gene3D" id="1.10.1790.10">
    <property type="entry name" value="PRD domain"/>
    <property type="match status" value="1"/>
</dbReference>
<dbReference type="SUPFAM" id="SSF46785">
    <property type="entry name" value="Winged helix' DNA-binding domain"/>
    <property type="match status" value="1"/>
</dbReference>
<dbReference type="Proteomes" id="UP000224563">
    <property type="component" value="Unassembled WGS sequence"/>
</dbReference>
<keyword evidence="4" id="KW-1185">Reference proteome</keyword>
<dbReference type="PANTHER" id="PTHR30185">
    <property type="entry name" value="CRYPTIC BETA-GLUCOSIDE BGL OPERON ANTITERMINATOR"/>
    <property type="match status" value="1"/>
</dbReference>
<reference evidence="3 4" key="1">
    <citation type="submission" date="2017-10" db="EMBL/GenBank/DDBJ databases">
        <title>Resolving the taxonomy of Roseburia spp., Eubacterium rectale and Agathobacter spp. through phylogenomic analysis.</title>
        <authorList>
            <person name="Sheridan P.O."/>
            <person name="Walker A.W."/>
            <person name="Duncan S.H."/>
            <person name="Scott K.P."/>
            <person name="Toole P.W.O."/>
            <person name="Luis P."/>
            <person name="Flint H.J."/>
        </authorList>
    </citation>
    <scope>NUCLEOTIDE SEQUENCE [LARGE SCALE GENOMIC DNA]</scope>
    <source>
        <strain evidence="3 4">JK623</strain>
    </source>
</reference>
<dbReference type="AlphaFoldDB" id="A0A2G3DZ15"/>
<dbReference type="Gene3D" id="1.10.10.10">
    <property type="entry name" value="Winged helix-like DNA-binding domain superfamily/Winged helix DNA-binding domain"/>
    <property type="match status" value="1"/>
</dbReference>
<evidence type="ECO:0000313" key="4">
    <source>
        <dbReference type="Proteomes" id="UP000224563"/>
    </source>
</evidence>
<dbReference type="Pfam" id="PF08279">
    <property type="entry name" value="HTH_11"/>
    <property type="match status" value="1"/>
</dbReference>
<dbReference type="InterPro" id="IPR050661">
    <property type="entry name" value="BglG_antiterminators"/>
</dbReference>
<dbReference type="PANTHER" id="PTHR30185:SF12">
    <property type="entry name" value="TRANSCRIPTIONAL REGULATOR MANR"/>
    <property type="match status" value="1"/>
</dbReference>
<reference evidence="3 4" key="2">
    <citation type="submission" date="2017-10" db="EMBL/GenBank/DDBJ databases">
        <authorList>
            <person name="Banno H."/>
            <person name="Chua N.-H."/>
        </authorList>
    </citation>
    <scope>NUCLEOTIDE SEQUENCE [LARGE SCALE GENOMIC DNA]</scope>
    <source>
        <strain evidence="3 4">JK623</strain>
    </source>
</reference>
<dbReference type="RefSeq" id="WP_099387030.1">
    <property type="nucleotide sequence ID" value="NZ_JANSWH010000092.1"/>
</dbReference>
<dbReference type="SUPFAM" id="SSF63520">
    <property type="entry name" value="PTS-regulatory domain, PRD"/>
    <property type="match status" value="1"/>
</dbReference>
<organism evidence="3 4">
    <name type="scientific">Agathobacter ruminis</name>
    <dbReference type="NCBI Taxonomy" id="1712665"/>
    <lineage>
        <taxon>Bacteria</taxon>
        <taxon>Bacillati</taxon>
        <taxon>Bacillota</taxon>
        <taxon>Clostridia</taxon>
        <taxon>Lachnospirales</taxon>
        <taxon>Lachnospiraceae</taxon>
        <taxon>Agathobacter</taxon>
    </lineage>
</organism>
<dbReference type="GO" id="GO:0006355">
    <property type="term" value="P:regulation of DNA-templated transcription"/>
    <property type="evidence" value="ECO:0007669"/>
    <property type="project" value="InterPro"/>
</dbReference>
<dbReference type="EMBL" id="PDYG01000135">
    <property type="protein sequence ID" value="PHU36244.1"/>
    <property type="molecule type" value="Genomic_DNA"/>
</dbReference>
<dbReference type="InterPro" id="IPR036634">
    <property type="entry name" value="PRD_sf"/>
</dbReference>
<dbReference type="InterPro" id="IPR011608">
    <property type="entry name" value="PRD"/>
</dbReference>
<feature type="domain" description="PRD" evidence="2">
    <location>
        <begin position="319"/>
        <end position="426"/>
    </location>
</feature>